<evidence type="ECO:0000313" key="3">
    <source>
        <dbReference type="EMBL" id="KAF4149456.1"/>
    </source>
</evidence>
<proteinExistence type="predicted"/>
<evidence type="ECO:0000313" key="4">
    <source>
        <dbReference type="Proteomes" id="UP000602510"/>
    </source>
</evidence>
<dbReference type="Proteomes" id="UP000704712">
    <property type="component" value="Unassembled WGS sequence"/>
</dbReference>
<comment type="caution">
    <text evidence="2">The sequence shown here is derived from an EMBL/GenBank/DDBJ whole genome shotgun (WGS) entry which is preliminary data.</text>
</comment>
<dbReference type="Proteomes" id="UP000602510">
    <property type="component" value="Unassembled WGS sequence"/>
</dbReference>
<protein>
    <submittedName>
        <fullName evidence="2">Uncharacterized protein</fullName>
    </submittedName>
</protein>
<dbReference type="EMBL" id="WSZM01000635">
    <property type="protein sequence ID" value="KAF4030806.1"/>
    <property type="molecule type" value="Genomic_DNA"/>
</dbReference>
<accession>A0A833SYW8</accession>
<feature type="compositionally biased region" description="Basic and acidic residues" evidence="1">
    <location>
        <begin position="683"/>
        <end position="694"/>
    </location>
</feature>
<feature type="compositionally biased region" description="Polar residues" evidence="1">
    <location>
        <begin position="586"/>
        <end position="602"/>
    </location>
</feature>
<feature type="compositionally biased region" description="Acidic residues" evidence="1">
    <location>
        <begin position="954"/>
        <end position="977"/>
    </location>
</feature>
<dbReference type="EMBL" id="JAACNO010000172">
    <property type="protein sequence ID" value="KAF4149456.1"/>
    <property type="molecule type" value="Genomic_DNA"/>
</dbReference>
<sequence>MGPLEESAQSSFSLPETNKALAFDMGVRLWRMEVALATRKLLSLGHAYEVHYSLPRSPVTNLALATHFGLSVSALMDSHVFRVQKTEAPRYPMEFIDELADGYTDPIYTIESDDFLVGMDVQDFLLCPRKLKQLHKDVAAVGAEIRVKYDQDRSAKRTVVLRFIRMGMSVQPDPRQGRTPGRMLRALDEILIHHQQLVKRYDAMIQQDRMAVQRLHSAKKMLMYVKTFTGDTRKTLIADRTFQLTDKFLHWYDAITAEEAEHLVSVEKDIVMADAEGLEQAVEDMTVDMLPGRPEDESYNSKPALTLCPKHSQPSKSRLAKRRVTFAMDIATPQQTRAAKQNFTCANAPTPSLAPSPEYQERQLSGIDTAAKPRTFGCDEGRSYLLALVCPNVDIVSSIEELSSAAQTVPVLKMSKDFTLAAGLKLRRELKKVGAQYIARVRLGHLSFDCSGTFDRDATIGALSRLIRAVREHQRLYSEMLSHLKSHFGFCKDNETRKVKDAAFNYLVAKKIVWFHEKPSRDPDDGVYDIVAYIQEFPLICRRGSSFPSTKSEVVDALMAFLMELIDQYEESLMRGGAEQIKSESEPATSERTQPHQDSSYELNDDDEMASVHENGYDGMTDRQESTRIAENGESRDTELRSMGILKKRRYAPHAKEYYEDARGAPRPRISYAAPESQAPVHAPREERNTERVNDSAATNPASLFMEDRSGSDITRDAPPVRSEDEVAKAKSDIYQELLVLLFRDREKVIATIRAIVWDLGVRSEKIRLSSSFTIWRTATQQNGFVRCVLSASEDVVKACGEGPSIEVAKDKATWTLINTLDGIVKTWKALLASYNNRLRQTPTSLMAGNETQAKNRDKVSASEKLVPPLFMYFIKVRDTLAISTACLNAKDAKRSANERWRDILESLNKMKSSPASSRSTSGSSNTTRAAGAARSNASTTSTPAKKTNLILCSDDEMDDDDDYDNDSDGYDDDDWDPSGVKTAQDAHIASQQTTAFENELKKDYDERSESNLSDEAKFRAAIRSLFTPTDELCAGINRLRASLKYRGAENRRIVPNVTANIRMERLREGIYEVLVDVNDVIRFKASEVSKSDACNAAVDGMLNKLNRIRSVWAQLLHFLDVKSLAYVSPIDSFRDLMLSGIASIITAVEDLPRMSFSRHSRSPSGVHCVVRVDDHVLCRATWDTEVDARRLAEWRAAQFLIDLIDCGLDTKPTTDGEDEKVSIDSELPIITNAVGWSCLIQIQDASDTSSFHKFRVDAFWCRTRDGMTPDQFPASQNIVATQDGTVGMEKLETEVRNLHESAMAFFCLESAYDHWKFVRQLVRYSDKRKHNSRALALKMAADSPYNMYVIPPGASINSEHNNYWPEKALPRVRIDRKSVVGFLTKKKIG</sequence>
<organism evidence="2 4">
    <name type="scientific">Phytophthora infestans</name>
    <name type="common">Potato late blight agent</name>
    <name type="synonym">Botrytis infestans</name>
    <dbReference type="NCBI Taxonomy" id="4787"/>
    <lineage>
        <taxon>Eukaryota</taxon>
        <taxon>Sar</taxon>
        <taxon>Stramenopiles</taxon>
        <taxon>Oomycota</taxon>
        <taxon>Peronosporomycetes</taxon>
        <taxon>Peronosporales</taxon>
        <taxon>Peronosporaceae</taxon>
        <taxon>Phytophthora</taxon>
    </lineage>
</organism>
<evidence type="ECO:0000313" key="2">
    <source>
        <dbReference type="EMBL" id="KAF4030806.1"/>
    </source>
</evidence>
<gene>
    <name evidence="2" type="ORF">GN244_ATG17389</name>
    <name evidence="3" type="ORF">GN958_ATG01356</name>
</gene>
<feature type="region of interest" description="Disordered" evidence="1">
    <location>
        <begin position="908"/>
        <end position="994"/>
    </location>
</feature>
<reference evidence="2" key="1">
    <citation type="submission" date="2020-04" db="EMBL/GenBank/DDBJ databases">
        <title>Hybrid Assembly of Korean Phytophthora infestans isolates.</title>
        <authorList>
            <person name="Prokchorchik M."/>
            <person name="Lee Y."/>
            <person name="Seo J."/>
            <person name="Cho J.-H."/>
            <person name="Park Y.-E."/>
            <person name="Jang D.-C."/>
            <person name="Im J.-S."/>
            <person name="Choi J.-G."/>
            <person name="Park H.-J."/>
            <person name="Lee G.-B."/>
            <person name="Lee Y.-G."/>
            <person name="Hong S.-Y."/>
            <person name="Cho K."/>
            <person name="Sohn K.H."/>
        </authorList>
    </citation>
    <scope>NUCLEOTIDE SEQUENCE</scope>
    <source>
        <strain evidence="2">KR_1_A1</strain>
        <strain evidence="3">KR_2_A2</strain>
    </source>
</reference>
<feature type="compositionally biased region" description="Low complexity" evidence="1">
    <location>
        <begin position="913"/>
        <end position="945"/>
    </location>
</feature>
<feature type="region of interest" description="Disordered" evidence="1">
    <location>
        <begin position="576"/>
        <end position="638"/>
    </location>
</feature>
<feature type="region of interest" description="Disordered" evidence="1">
    <location>
        <begin position="674"/>
        <end position="700"/>
    </location>
</feature>
<name>A0A833SYW8_PHYIN</name>
<feature type="compositionally biased region" description="Basic and acidic residues" evidence="1">
    <location>
        <begin position="620"/>
        <end position="638"/>
    </location>
</feature>
<evidence type="ECO:0000256" key="1">
    <source>
        <dbReference type="SAM" id="MobiDB-lite"/>
    </source>
</evidence>
<keyword evidence="4" id="KW-1185">Reference proteome</keyword>